<dbReference type="CDD" id="cd09736">
    <property type="entry name" value="Csy2_I-F"/>
    <property type="match status" value="1"/>
</dbReference>
<dbReference type="Proteomes" id="UP000192761">
    <property type="component" value="Unassembled WGS sequence"/>
</dbReference>
<gene>
    <name evidence="1" type="ORF">SAMN02745857_00411</name>
</gene>
<dbReference type="EMBL" id="FWXD01000002">
    <property type="protein sequence ID" value="SMC17806.1"/>
    <property type="molecule type" value="Genomic_DNA"/>
</dbReference>
<dbReference type="NCBIfam" id="TIGR02565">
    <property type="entry name" value="cas_Csy2"/>
    <property type="match status" value="1"/>
</dbReference>
<dbReference type="InterPro" id="IPR013398">
    <property type="entry name" value="CRISPR-assoc_prot_Csy2"/>
</dbReference>
<dbReference type="Pfam" id="PF09614">
    <property type="entry name" value="Cas_Csy2"/>
    <property type="match status" value="1"/>
</dbReference>
<dbReference type="STRING" id="1121001.SAMN02745857_00411"/>
<sequence>MKAILQLSRLRIENANAITGCTWGFPGISHFLGFVHALSRKLNAQCGVQLGGCAVICHDHQVQAHQPGGWEWVFALTRNPLTKDGNTAPFNEEGRMHLTVSLLIECEFDADNLALGGENRHENTQRFEQLIASLIPLQRLAGGTLTSHGQIRFTELGADDAQKKATVRRMLWRLLPGFALIERRDLLSEHHQQCLKQQADATLLDSLLDFVVLKQAAQADPDGKVEWQRIPKPEAGYLVPISVGYQAISPLYAPGEVSNSRDPAVPFRFVESAYTLGEWRSPHRFDDLTPLLWRYLHVDDLYVCRNAHEAIPMETDISSLF</sequence>
<dbReference type="RefSeq" id="WP_084088882.1">
    <property type="nucleotide sequence ID" value="NZ_FWXD01000002.1"/>
</dbReference>
<protein>
    <submittedName>
        <fullName evidence="1">CRISPR-associated protein, Csy2 family</fullName>
    </submittedName>
</protein>
<evidence type="ECO:0000313" key="2">
    <source>
        <dbReference type="Proteomes" id="UP000192761"/>
    </source>
</evidence>
<accession>A0A1W1X1G3</accession>
<proteinExistence type="predicted"/>
<dbReference type="AlphaFoldDB" id="A0A1W1X1G3"/>
<organism evidence="1 2">
    <name type="scientific">Andreprevotia lacus DSM 23236</name>
    <dbReference type="NCBI Taxonomy" id="1121001"/>
    <lineage>
        <taxon>Bacteria</taxon>
        <taxon>Pseudomonadati</taxon>
        <taxon>Pseudomonadota</taxon>
        <taxon>Betaproteobacteria</taxon>
        <taxon>Neisseriales</taxon>
        <taxon>Chitinibacteraceae</taxon>
        <taxon>Andreprevotia</taxon>
    </lineage>
</organism>
<evidence type="ECO:0000313" key="1">
    <source>
        <dbReference type="EMBL" id="SMC17806.1"/>
    </source>
</evidence>
<dbReference type="OrthoDB" id="1550641at2"/>
<keyword evidence="2" id="KW-1185">Reference proteome</keyword>
<name>A0A1W1X1G3_9NEIS</name>
<reference evidence="1 2" key="1">
    <citation type="submission" date="2017-04" db="EMBL/GenBank/DDBJ databases">
        <authorList>
            <person name="Afonso C.L."/>
            <person name="Miller P.J."/>
            <person name="Scott M.A."/>
            <person name="Spackman E."/>
            <person name="Goraichik I."/>
            <person name="Dimitrov K.M."/>
            <person name="Suarez D.L."/>
            <person name="Swayne D.E."/>
        </authorList>
    </citation>
    <scope>NUCLEOTIDE SEQUENCE [LARGE SCALE GENOMIC DNA]</scope>
    <source>
        <strain evidence="1 2">DSM 23236</strain>
    </source>
</reference>